<evidence type="ECO:0000256" key="12">
    <source>
        <dbReference type="SAM" id="Phobius"/>
    </source>
</evidence>
<evidence type="ECO:0000256" key="8">
    <source>
        <dbReference type="ARBA" id="ARBA00022989"/>
    </source>
</evidence>
<evidence type="ECO:0000256" key="2">
    <source>
        <dbReference type="ARBA" id="ARBA00010604"/>
    </source>
</evidence>
<dbReference type="VEuPathDB" id="MicrosporidiaDB:NEDG_00037"/>
<keyword evidence="5 12" id="KW-0812">Transmembrane</keyword>
<evidence type="ECO:0000256" key="3">
    <source>
        <dbReference type="ARBA" id="ARBA00021257"/>
    </source>
</evidence>
<comment type="caution">
    <text evidence="13">The sequence shown here is derived from an EMBL/GenBank/DDBJ whole genome shotgun (WGS) entry which is preliminary data.</text>
</comment>
<organism evidence="13 14">
    <name type="scientific">Nematocida displodere</name>
    <dbReference type="NCBI Taxonomy" id="1805483"/>
    <lineage>
        <taxon>Eukaryota</taxon>
        <taxon>Fungi</taxon>
        <taxon>Fungi incertae sedis</taxon>
        <taxon>Microsporidia</taxon>
        <taxon>Nematocida</taxon>
    </lineage>
</organism>
<dbReference type="InterPro" id="IPR004728">
    <property type="entry name" value="Sec62"/>
</dbReference>
<keyword evidence="6" id="KW-0256">Endoplasmic reticulum</keyword>
<evidence type="ECO:0000256" key="9">
    <source>
        <dbReference type="ARBA" id="ARBA00023010"/>
    </source>
</evidence>
<sequence length="221" mass="24803">MAEKRAVVRTFTLKEAEKLLRDLPTKDSTLNGIKRVDVFKGSDALIHLMNSKKLLSEEARNVMNTLLEQHYLVRAKSEGEQHTIDVSYDFAVKSEYIWIVEGSQLFTILISALVLAGSLLLAMFPIWPRFMRMGTGYLFYVGLFLFALLIGISIVRVCVNLAIRVAVGRSFWIFPNLFEECGILESFVPFSAWEDEAKEEEAADRASVDAATPVGSGTNEE</sequence>
<evidence type="ECO:0000256" key="10">
    <source>
        <dbReference type="ARBA" id="ARBA00023136"/>
    </source>
</evidence>
<reference evidence="13 14" key="1">
    <citation type="submission" date="2016-02" db="EMBL/GenBank/DDBJ databases">
        <title>Discovery of a natural microsporidian pathogen with a broad tissue tropism in Caenorhabditis elegans.</title>
        <authorList>
            <person name="Luallen R.J."/>
            <person name="Reinke A.W."/>
            <person name="Tong L."/>
            <person name="Botts M.R."/>
            <person name="Felix M.-A."/>
            <person name="Troemel E.R."/>
        </authorList>
    </citation>
    <scope>NUCLEOTIDE SEQUENCE [LARGE SCALE GENOMIC DNA]</scope>
    <source>
        <strain evidence="13 14">JUm2807</strain>
    </source>
</reference>
<dbReference type="GO" id="GO:0031204">
    <property type="term" value="P:post-translational protein targeting to membrane, translocation"/>
    <property type="evidence" value="ECO:0007669"/>
    <property type="project" value="TreeGrafter"/>
</dbReference>
<dbReference type="EMBL" id="LTDL01000014">
    <property type="protein sequence ID" value="OAG31562.1"/>
    <property type="molecule type" value="Genomic_DNA"/>
</dbReference>
<evidence type="ECO:0000313" key="14">
    <source>
        <dbReference type="Proteomes" id="UP000185944"/>
    </source>
</evidence>
<keyword evidence="9" id="KW-0811">Translocation</keyword>
<feature type="transmembrane region" description="Helical" evidence="12">
    <location>
        <begin position="105"/>
        <end position="127"/>
    </location>
</feature>
<evidence type="ECO:0000313" key="13">
    <source>
        <dbReference type="EMBL" id="OAG31562.1"/>
    </source>
</evidence>
<dbReference type="RefSeq" id="XP_067545163.1">
    <property type="nucleotide sequence ID" value="XM_067687455.1"/>
</dbReference>
<keyword evidence="7" id="KW-0653">Protein transport</keyword>
<evidence type="ECO:0000256" key="5">
    <source>
        <dbReference type="ARBA" id="ARBA00022692"/>
    </source>
</evidence>
<protein>
    <recommendedName>
        <fullName evidence="3">Translocation protein SEC62</fullName>
    </recommendedName>
</protein>
<dbReference type="AlphaFoldDB" id="A0A177EKB3"/>
<dbReference type="GeneID" id="93646387"/>
<accession>A0A177EKB3</accession>
<proteinExistence type="inferred from homology"/>
<dbReference type="GO" id="GO:0005789">
    <property type="term" value="C:endoplasmic reticulum membrane"/>
    <property type="evidence" value="ECO:0007669"/>
    <property type="project" value="UniProtKB-SubCell"/>
</dbReference>
<dbReference type="Pfam" id="PF03839">
    <property type="entry name" value="Sec62"/>
    <property type="match status" value="1"/>
</dbReference>
<keyword evidence="4" id="KW-0813">Transport</keyword>
<keyword evidence="14" id="KW-1185">Reference proteome</keyword>
<evidence type="ECO:0000256" key="4">
    <source>
        <dbReference type="ARBA" id="ARBA00022448"/>
    </source>
</evidence>
<evidence type="ECO:0000256" key="1">
    <source>
        <dbReference type="ARBA" id="ARBA00004477"/>
    </source>
</evidence>
<dbReference type="PANTHER" id="PTHR12443:SF9">
    <property type="entry name" value="TRANSLOCATION PROTEIN SEC62"/>
    <property type="match status" value="1"/>
</dbReference>
<feature type="region of interest" description="Disordered" evidence="11">
    <location>
        <begin position="198"/>
        <end position="221"/>
    </location>
</feature>
<evidence type="ECO:0000256" key="11">
    <source>
        <dbReference type="SAM" id="MobiDB-lite"/>
    </source>
</evidence>
<comment type="similarity">
    <text evidence="2">Belongs to the SEC62 family.</text>
</comment>
<dbReference type="STRING" id="1805483.A0A177EKB3"/>
<keyword evidence="10 12" id="KW-0472">Membrane</keyword>
<keyword evidence="8 12" id="KW-1133">Transmembrane helix</keyword>
<dbReference type="Proteomes" id="UP000185944">
    <property type="component" value="Unassembled WGS sequence"/>
</dbReference>
<evidence type="ECO:0000256" key="7">
    <source>
        <dbReference type="ARBA" id="ARBA00022927"/>
    </source>
</evidence>
<evidence type="ECO:0000256" key="6">
    <source>
        <dbReference type="ARBA" id="ARBA00022824"/>
    </source>
</evidence>
<feature type="transmembrane region" description="Helical" evidence="12">
    <location>
        <begin position="139"/>
        <end position="163"/>
    </location>
</feature>
<name>A0A177EKB3_9MICR</name>
<comment type="subcellular location">
    <subcellularLocation>
        <location evidence="1">Endoplasmic reticulum membrane</location>
        <topology evidence="1">Multi-pass membrane protein</topology>
    </subcellularLocation>
</comment>
<dbReference type="OrthoDB" id="200187at2759"/>
<gene>
    <name evidence="13" type="ORF">NEDG_00037</name>
</gene>
<dbReference type="PANTHER" id="PTHR12443">
    <property type="entry name" value="TRANSLOCATION PROTEIN SEC62"/>
    <property type="match status" value="1"/>
</dbReference>